<dbReference type="EMBL" id="VAHF01000001">
    <property type="protein sequence ID" value="TXG71895.1"/>
    <property type="molecule type" value="Genomic_DNA"/>
</dbReference>
<evidence type="ECO:0000313" key="1">
    <source>
        <dbReference type="EMBL" id="TXG71895.1"/>
    </source>
</evidence>
<protein>
    <submittedName>
        <fullName evidence="1">Uncharacterized protein</fullName>
    </submittedName>
</protein>
<reference evidence="2" key="1">
    <citation type="journal article" date="2019" name="Gigascience">
        <title>De novo genome assembly of the endangered Acer yangbiense, a plant species with extremely small populations endemic to Yunnan Province, China.</title>
        <authorList>
            <person name="Yang J."/>
            <person name="Wariss H.M."/>
            <person name="Tao L."/>
            <person name="Zhang R."/>
            <person name="Yun Q."/>
            <person name="Hollingsworth P."/>
            <person name="Dao Z."/>
            <person name="Luo G."/>
            <person name="Guo H."/>
            <person name="Ma Y."/>
            <person name="Sun W."/>
        </authorList>
    </citation>
    <scope>NUCLEOTIDE SEQUENCE [LARGE SCALE GENOMIC DNA]</scope>
    <source>
        <strain evidence="2">cv. Malutang</strain>
    </source>
</reference>
<organism evidence="1 2">
    <name type="scientific">Acer yangbiense</name>
    <dbReference type="NCBI Taxonomy" id="1000413"/>
    <lineage>
        <taxon>Eukaryota</taxon>
        <taxon>Viridiplantae</taxon>
        <taxon>Streptophyta</taxon>
        <taxon>Embryophyta</taxon>
        <taxon>Tracheophyta</taxon>
        <taxon>Spermatophyta</taxon>
        <taxon>Magnoliopsida</taxon>
        <taxon>eudicotyledons</taxon>
        <taxon>Gunneridae</taxon>
        <taxon>Pentapetalae</taxon>
        <taxon>rosids</taxon>
        <taxon>malvids</taxon>
        <taxon>Sapindales</taxon>
        <taxon>Sapindaceae</taxon>
        <taxon>Hippocastanoideae</taxon>
        <taxon>Acereae</taxon>
        <taxon>Acer</taxon>
    </lineage>
</organism>
<sequence>MLELNKRLLKFQSISKKSLIAWELFLLHILLHKHKSLFDVLDHLMLWALEKNETVQLFETKMMEDLVMLVKFLLGGSKNRNFELDYDHCIGISFIDGGLKQLLLSCIDG</sequence>
<gene>
    <name evidence="1" type="ORF">EZV62_000474</name>
</gene>
<dbReference type="OrthoDB" id="10410358at2759"/>
<name>A0A5C7IRP6_9ROSI</name>
<accession>A0A5C7IRP6</accession>
<comment type="caution">
    <text evidence="1">The sequence shown here is derived from an EMBL/GenBank/DDBJ whole genome shotgun (WGS) entry which is preliminary data.</text>
</comment>
<dbReference type="AlphaFoldDB" id="A0A5C7IRP6"/>
<evidence type="ECO:0000313" key="2">
    <source>
        <dbReference type="Proteomes" id="UP000323000"/>
    </source>
</evidence>
<keyword evidence="2" id="KW-1185">Reference proteome</keyword>
<proteinExistence type="predicted"/>
<dbReference type="Proteomes" id="UP000323000">
    <property type="component" value="Chromosome 1"/>
</dbReference>